<evidence type="ECO:0000313" key="4">
    <source>
        <dbReference type="EMBL" id="KAF7811523.1"/>
    </source>
</evidence>
<comment type="caution">
    <text evidence="4">The sequence shown here is derived from an EMBL/GenBank/DDBJ whole genome shotgun (WGS) entry which is preliminary data.</text>
</comment>
<evidence type="ECO:0000259" key="3">
    <source>
        <dbReference type="PROSITE" id="PS51294"/>
    </source>
</evidence>
<name>A0A834SW48_9FABA</name>
<dbReference type="OrthoDB" id="1436231at2759"/>
<dbReference type="PROSITE" id="PS51294">
    <property type="entry name" value="HTH_MYB"/>
    <property type="match status" value="1"/>
</dbReference>
<sequence length="107" mass="11760">MRTPNTALSTSPMTWWMNLVWCGGLSESNTSLFNGRTDNSVKNHWNSTLKRKHLIGGGGDDDAYDLSLYPPAKKAACADRSPRMESVKPDAFDCLDACTTGCVQRDC</sequence>
<keyword evidence="5" id="KW-1185">Reference proteome</keyword>
<dbReference type="InterPro" id="IPR017930">
    <property type="entry name" value="Myb_dom"/>
</dbReference>
<keyword evidence="2" id="KW-0539">Nucleus</keyword>
<evidence type="ECO:0000256" key="2">
    <source>
        <dbReference type="ARBA" id="ARBA00023242"/>
    </source>
</evidence>
<dbReference type="Gene3D" id="1.10.10.60">
    <property type="entry name" value="Homeodomain-like"/>
    <property type="match status" value="1"/>
</dbReference>
<evidence type="ECO:0000313" key="5">
    <source>
        <dbReference type="Proteomes" id="UP000634136"/>
    </source>
</evidence>
<dbReference type="GO" id="GO:0005634">
    <property type="term" value="C:nucleus"/>
    <property type="evidence" value="ECO:0007669"/>
    <property type="project" value="UniProtKB-SubCell"/>
</dbReference>
<protein>
    <submittedName>
        <fullName evidence="4">Transcription factor MYB44-like</fullName>
    </submittedName>
</protein>
<gene>
    <name evidence="4" type="ORF">G2W53_032499</name>
</gene>
<proteinExistence type="predicted"/>
<dbReference type="EMBL" id="JAAIUW010000010">
    <property type="protein sequence ID" value="KAF7811523.1"/>
    <property type="molecule type" value="Genomic_DNA"/>
</dbReference>
<reference evidence="4" key="1">
    <citation type="submission" date="2020-09" db="EMBL/GenBank/DDBJ databases">
        <title>Genome-Enabled Discovery of Anthraquinone Biosynthesis in Senna tora.</title>
        <authorList>
            <person name="Kang S.-H."/>
            <person name="Pandey R.P."/>
            <person name="Lee C.-M."/>
            <person name="Sim J.-S."/>
            <person name="Jeong J.-T."/>
            <person name="Choi B.-S."/>
            <person name="Jung M."/>
            <person name="Ginzburg D."/>
            <person name="Zhao K."/>
            <person name="Won S.Y."/>
            <person name="Oh T.-J."/>
            <person name="Yu Y."/>
            <person name="Kim N.-H."/>
            <person name="Lee O.R."/>
            <person name="Lee T.-H."/>
            <person name="Bashyal P."/>
            <person name="Kim T.-S."/>
            <person name="Lee W.-H."/>
            <person name="Kawkins C."/>
            <person name="Kim C.-K."/>
            <person name="Kim J.S."/>
            <person name="Ahn B.O."/>
            <person name="Rhee S.Y."/>
            <person name="Sohng J.K."/>
        </authorList>
    </citation>
    <scope>NUCLEOTIDE SEQUENCE</scope>
    <source>
        <tissue evidence="4">Leaf</tissue>
    </source>
</reference>
<evidence type="ECO:0000256" key="1">
    <source>
        <dbReference type="ARBA" id="ARBA00004123"/>
    </source>
</evidence>
<feature type="domain" description="HTH myb-type" evidence="3">
    <location>
        <begin position="33"/>
        <end position="53"/>
    </location>
</feature>
<organism evidence="4 5">
    <name type="scientific">Senna tora</name>
    <dbReference type="NCBI Taxonomy" id="362788"/>
    <lineage>
        <taxon>Eukaryota</taxon>
        <taxon>Viridiplantae</taxon>
        <taxon>Streptophyta</taxon>
        <taxon>Embryophyta</taxon>
        <taxon>Tracheophyta</taxon>
        <taxon>Spermatophyta</taxon>
        <taxon>Magnoliopsida</taxon>
        <taxon>eudicotyledons</taxon>
        <taxon>Gunneridae</taxon>
        <taxon>Pentapetalae</taxon>
        <taxon>rosids</taxon>
        <taxon>fabids</taxon>
        <taxon>Fabales</taxon>
        <taxon>Fabaceae</taxon>
        <taxon>Caesalpinioideae</taxon>
        <taxon>Cassia clade</taxon>
        <taxon>Senna</taxon>
    </lineage>
</organism>
<accession>A0A834SW48</accession>
<dbReference type="AlphaFoldDB" id="A0A834SW48"/>
<comment type="subcellular location">
    <subcellularLocation>
        <location evidence="1">Nucleus</location>
    </subcellularLocation>
</comment>
<dbReference type="Proteomes" id="UP000634136">
    <property type="component" value="Unassembled WGS sequence"/>
</dbReference>